<feature type="domain" description="WKF" evidence="2">
    <location>
        <begin position="159"/>
        <end position="220"/>
    </location>
</feature>
<reference evidence="3 4" key="1">
    <citation type="submission" date="2019-03" db="EMBL/GenBank/DDBJ databases">
        <title>An improved genome assembly of the fluke Schistosoma japonicum.</title>
        <authorList>
            <person name="Hu W."/>
            <person name="Luo F."/>
            <person name="Yin M."/>
            <person name="Mo X."/>
            <person name="Sun C."/>
            <person name="Wu Q."/>
            <person name="Zhu B."/>
            <person name="Xiang M."/>
            <person name="Wang J."/>
            <person name="Wang Y."/>
            <person name="Zhang T."/>
            <person name="Xu B."/>
            <person name="Zheng H."/>
            <person name="Feng Z."/>
        </authorList>
    </citation>
    <scope>NUCLEOTIDE SEQUENCE [LARGE SCALE GENOMIC DNA]</scope>
    <source>
        <strain evidence="3">HuSjv2</strain>
        <tissue evidence="3">Worms</tissue>
    </source>
</reference>
<organism evidence="3 4">
    <name type="scientific">Schistosoma japonicum</name>
    <name type="common">Blood fluke</name>
    <dbReference type="NCBI Taxonomy" id="6182"/>
    <lineage>
        <taxon>Eukaryota</taxon>
        <taxon>Metazoa</taxon>
        <taxon>Spiralia</taxon>
        <taxon>Lophotrochozoa</taxon>
        <taxon>Platyhelminthes</taxon>
        <taxon>Trematoda</taxon>
        <taxon>Digenea</taxon>
        <taxon>Strigeidida</taxon>
        <taxon>Schistosomatoidea</taxon>
        <taxon>Schistosomatidae</taxon>
        <taxon>Schistosoma</taxon>
    </lineage>
</organism>
<accession>A0A4Z2DW16</accession>
<feature type="region of interest" description="Disordered" evidence="1">
    <location>
        <begin position="87"/>
        <end position="106"/>
    </location>
</feature>
<keyword evidence="4" id="KW-1185">Reference proteome</keyword>
<sequence length="259" mass="30376">MDSVLVKVHWRVQPVILIFSRKDFDKLREPLTEEEQDMLDLAYGLTDTGTNIPQFSASWWLTSNSDVFESHVAARLPKFIRPVLTKSLESSGRPNNGNDIQNEGNIKTQRVNKNLSKLKKYKKRQLKKRYSRKQLKARKSKVEENKIKSISETQEEALKYLRIWHDDYENWKFKKLLQSWLIKNALDKKMLPHLEFRIFKRYIKKLAGLARQNLIDRCSKATDSQILDTKEPEICVGLADKEDLSSKHLVCQNNSGRYP</sequence>
<dbReference type="Proteomes" id="UP000311919">
    <property type="component" value="Unassembled WGS sequence"/>
</dbReference>
<name>A0A4Z2DW16_SCHJA</name>
<dbReference type="AlphaFoldDB" id="A0A4Z2DW16"/>
<protein>
    <submittedName>
        <fullName evidence="3">Adrenodoxin</fullName>
    </submittedName>
</protein>
<dbReference type="PANTHER" id="PTHR22306:SF2">
    <property type="entry name" value="CHROMOSOME 7 OPEN READING FRAME 50"/>
    <property type="match status" value="1"/>
</dbReference>
<proteinExistence type="predicted"/>
<dbReference type="EMBL" id="SKCS01000020">
    <property type="protein sequence ID" value="TNN20734.1"/>
    <property type="molecule type" value="Genomic_DNA"/>
</dbReference>
<evidence type="ECO:0000259" key="2">
    <source>
        <dbReference type="Pfam" id="PF10180"/>
    </source>
</evidence>
<dbReference type="PANTHER" id="PTHR22306">
    <property type="entry name" value="CHROMOSOME 7 OPEN READING FRAME 50"/>
    <property type="match status" value="1"/>
</dbReference>
<dbReference type="STRING" id="6182.A0A4Z2DW16"/>
<comment type="caution">
    <text evidence="3">The sequence shown here is derived from an EMBL/GenBank/DDBJ whole genome shotgun (WGS) entry which is preliminary data.</text>
</comment>
<evidence type="ECO:0000256" key="1">
    <source>
        <dbReference type="SAM" id="MobiDB-lite"/>
    </source>
</evidence>
<gene>
    <name evidence="3" type="ORF">EWB00_003179</name>
</gene>
<dbReference type="OrthoDB" id="268593at2759"/>
<evidence type="ECO:0000313" key="3">
    <source>
        <dbReference type="EMBL" id="TNN20734.1"/>
    </source>
</evidence>
<evidence type="ECO:0000313" key="4">
    <source>
        <dbReference type="Proteomes" id="UP000311919"/>
    </source>
</evidence>
<dbReference type="InterPro" id="IPR019327">
    <property type="entry name" value="WKF"/>
</dbReference>
<dbReference type="Pfam" id="PF10180">
    <property type="entry name" value="WKF"/>
    <property type="match status" value="1"/>
</dbReference>